<keyword evidence="2" id="KW-1185">Reference proteome</keyword>
<comment type="caution">
    <text evidence="1">The sequence shown here is derived from an EMBL/GenBank/DDBJ whole genome shotgun (WGS) entry which is preliminary data.</text>
</comment>
<gene>
    <name evidence="1" type="ORF">K0M31_001326</name>
</gene>
<organism evidence="1 2">
    <name type="scientific">Melipona bicolor</name>
    <dbReference type="NCBI Taxonomy" id="60889"/>
    <lineage>
        <taxon>Eukaryota</taxon>
        <taxon>Metazoa</taxon>
        <taxon>Ecdysozoa</taxon>
        <taxon>Arthropoda</taxon>
        <taxon>Hexapoda</taxon>
        <taxon>Insecta</taxon>
        <taxon>Pterygota</taxon>
        <taxon>Neoptera</taxon>
        <taxon>Endopterygota</taxon>
        <taxon>Hymenoptera</taxon>
        <taxon>Apocrita</taxon>
        <taxon>Aculeata</taxon>
        <taxon>Apoidea</taxon>
        <taxon>Anthophila</taxon>
        <taxon>Apidae</taxon>
        <taxon>Melipona</taxon>
    </lineage>
</organism>
<protein>
    <submittedName>
        <fullName evidence="1">Uncharacterized protein</fullName>
    </submittedName>
</protein>
<dbReference type="Proteomes" id="UP001177670">
    <property type="component" value="Unassembled WGS sequence"/>
</dbReference>
<evidence type="ECO:0000313" key="2">
    <source>
        <dbReference type="Proteomes" id="UP001177670"/>
    </source>
</evidence>
<sequence length="100" mass="10734">MLYKTEFSRKAGVYSLDARLSRIYEGTRLLADKMFMRGSADLSGTNLVDRFGGMENAVKLPGAFAPRLRAKTLAGGWGGGKPGGKSALSALEFHKPAARL</sequence>
<accession>A0AA40KXM2</accession>
<reference evidence="1" key="1">
    <citation type="submission" date="2021-10" db="EMBL/GenBank/DDBJ databases">
        <title>Melipona bicolor Genome sequencing and assembly.</title>
        <authorList>
            <person name="Araujo N.S."/>
            <person name="Arias M.C."/>
        </authorList>
    </citation>
    <scope>NUCLEOTIDE SEQUENCE</scope>
    <source>
        <strain evidence="1">USP_2M_L1-L4_2017</strain>
        <tissue evidence="1">Whole body</tissue>
    </source>
</reference>
<evidence type="ECO:0000313" key="1">
    <source>
        <dbReference type="EMBL" id="KAK1136790.1"/>
    </source>
</evidence>
<name>A0AA40KXM2_9HYME</name>
<dbReference type="AlphaFoldDB" id="A0AA40KXM2"/>
<proteinExistence type="predicted"/>
<dbReference type="EMBL" id="JAHYIQ010000001">
    <property type="protein sequence ID" value="KAK1136790.1"/>
    <property type="molecule type" value="Genomic_DNA"/>
</dbReference>